<evidence type="ECO:0000256" key="1">
    <source>
        <dbReference type="SAM" id="SignalP"/>
    </source>
</evidence>
<feature type="chain" id="PRO_5003287105" description="Lipoprotein" evidence="1">
    <location>
        <begin position="22"/>
        <end position="272"/>
    </location>
</feature>
<feature type="signal peptide" evidence="1">
    <location>
        <begin position="1"/>
        <end position="21"/>
    </location>
</feature>
<keyword evidence="1" id="KW-0732">Signal</keyword>
<dbReference type="HOGENOM" id="CLU_091715_0_0_0"/>
<organism evidence="2 3">
    <name type="scientific">Marinithermus hydrothermalis (strain DSM 14884 / JCM 11576 / T1)</name>
    <dbReference type="NCBI Taxonomy" id="869210"/>
    <lineage>
        <taxon>Bacteria</taxon>
        <taxon>Thermotogati</taxon>
        <taxon>Deinococcota</taxon>
        <taxon>Deinococci</taxon>
        <taxon>Thermales</taxon>
        <taxon>Thermaceae</taxon>
        <taxon>Marinithermus</taxon>
    </lineage>
</organism>
<reference evidence="2 3" key="1">
    <citation type="journal article" date="2012" name="Stand. Genomic Sci.">
        <title>Complete genome sequence of the aerobic, heterotroph Marinithermus hydrothermalis type strain (T1(T)) from a deep-sea hydrothermal vent chimney.</title>
        <authorList>
            <person name="Copeland A."/>
            <person name="Gu W."/>
            <person name="Yasawong M."/>
            <person name="Lapidus A."/>
            <person name="Lucas S."/>
            <person name="Deshpande S."/>
            <person name="Pagani I."/>
            <person name="Tapia R."/>
            <person name="Cheng J.F."/>
            <person name="Goodwin L.A."/>
            <person name="Pitluck S."/>
            <person name="Liolios K."/>
            <person name="Ivanova N."/>
            <person name="Mavromatis K."/>
            <person name="Mikhailova N."/>
            <person name="Pati A."/>
            <person name="Chen A."/>
            <person name="Palaniappan K."/>
            <person name="Land M."/>
            <person name="Pan C."/>
            <person name="Brambilla E.M."/>
            <person name="Rohde M."/>
            <person name="Tindall B.J."/>
            <person name="Sikorski J."/>
            <person name="Goker M."/>
            <person name="Detter J.C."/>
            <person name="Bristow J."/>
            <person name="Eisen J.A."/>
            <person name="Markowitz V."/>
            <person name="Hugenholtz P."/>
            <person name="Kyrpides N.C."/>
            <person name="Klenk H.P."/>
            <person name="Woyke T."/>
        </authorList>
    </citation>
    <scope>NUCLEOTIDE SEQUENCE [LARGE SCALE GENOMIC DNA]</scope>
    <source>
        <strain evidence="3">DSM 14884 / JCM 11576 / T1</strain>
    </source>
</reference>
<evidence type="ECO:0000313" key="3">
    <source>
        <dbReference type="Proteomes" id="UP000007030"/>
    </source>
</evidence>
<protein>
    <recommendedName>
        <fullName evidence="4">Lipoprotein</fullName>
    </recommendedName>
</protein>
<accession>F2NN67</accession>
<sequence>MVRGWILGALALLLAACTVQLSPPIDGVLSVDGAAITIDNLPPGEMRQYRIDVEQTGTIRVQAVPEAVPQASQLELTVFNRDFVPLAKAVSRYWFGIPQVTLLGITPTPIDAYRINLKVQAGDVFFVRVANRGTLAERVEVSVASFTPRSDRSDGGTLRDGVPVTGAIEFLGEFDTYTIDPNLPSGRFLHLDYSGPIDLVAFVFASTDTGEPPLAVLEPQKNNCVPVQAGTFVLVRDRSSGSTVEGPGARAGFDEPGSGQYTLSLLGSCPVP</sequence>
<dbReference type="eggNOG" id="ENOG5033NG6">
    <property type="taxonomic scope" value="Bacteria"/>
</dbReference>
<dbReference type="EMBL" id="CP002630">
    <property type="protein sequence ID" value="AEB12806.1"/>
    <property type="molecule type" value="Genomic_DNA"/>
</dbReference>
<keyword evidence="3" id="KW-1185">Reference proteome</keyword>
<evidence type="ECO:0000313" key="2">
    <source>
        <dbReference type="EMBL" id="AEB12806.1"/>
    </source>
</evidence>
<name>F2NN67_MARHT</name>
<gene>
    <name evidence="2" type="ordered locus">Marky_2081</name>
</gene>
<evidence type="ECO:0008006" key="4">
    <source>
        <dbReference type="Google" id="ProtNLM"/>
    </source>
</evidence>
<dbReference type="STRING" id="869210.Marky_2081"/>
<dbReference type="KEGG" id="mhd:Marky_2081"/>
<dbReference type="PROSITE" id="PS51257">
    <property type="entry name" value="PROKAR_LIPOPROTEIN"/>
    <property type="match status" value="1"/>
</dbReference>
<dbReference type="Proteomes" id="UP000007030">
    <property type="component" value="Chromosome"/>
</dbReference>
<proteinExistence type="predicted"/>
<dbReference type="AlphaFoldDB" id="F2NN67"/>